<sequence length="123" mass="13330">MFKSKNILLLTGLFILLISLFFISCNANQNPKTFKLSELVGTWETSDPNADFKTFVVTSNGDVYSDEIGARTVALGWDGNDERESFSVGLIGSGIGTINLTFNDSSSCEASGNGKIIKYTKKS</sequence>
<protein>
    <submittedName>
        <fullName evidence="1">Uncharacterized protein</fullName>
    </submittedName>
</protein>
<gene>
    <name evidence="1" type="ORF">BFL38_11910</name>
</gene>
<reference evidence="1 2" key="1">
    <citation type="submission" date="2016-08" db="EMBL/GenBank/DDBJ databases">
        <title>Characterization and recognition of Brachyspira hampsonii sp. nov., a novel intestinal spirochete that is pathogenic to pigs.</title>
        <authorList>
            <person name="Mirajkar N."/>
            <person name="La T."/>
            <person name="Phillips N."/>
            <person name="Hampson D."/>
            <person name="Gebhart C."/>
        </authorList>
    </citation>
    <scope>NUCLEOTIDE SEQUENCE [LARGE SCALE GENOMIC DNA]</scope>
    <source>
        <strain evidence="1 2">P280/1</strain>
    </source>
</reference>
<evidence type="ECO:0000313" key="1">
    <source>
        <dbReference type="EMBL" id="OEJ16140.1"/>
    </source>
</evidence>
<dbReference type="Proteomes" id="UP000095247">
    <property type="component" value="Unassembled WGS sequence"/>
</dbReference>
<comment type="caution">
    <text evidence="1">The sequence shown here is derived from an EMBL/GenBank/DDBJ whole genome shotgun (WGS) entry which is preliminary data.</text>
</comment>
<name>A0A1E5NIZ9_9SPIR</name>
<organism evidence="1 2">
    <name type="scientific">Brachyspira hampsonii</name>
    <dbReference type="NCBI Taxonomy" id="1287055"/>
    <lineage>
        <taxon>Bacteria</taxon>
        <taxon>Pseudomonadati</taxon>
        <taxon>Spirochaetota</taxon>
        <taxon>Spirochaetia</taxon>
        <taxon>Brachyspirales</taxon>
        <taxon>Brachyspiraceae</taxon>
        <taxon>Brachyspira</taxon>
    </lineage>
</organism>
<accession>A0A1E5NIZ9</accession>
<dbReference type="PROSITE" id="PS51257">
    <property type="entry name" value="PROKAR_LIPOPROTEIN"/>
    <property type="match status" value="1"/>
</dbReference>
<evidence type="ECO:0000313" key="2">
    <source>
        <dbReference type="Proteomes" id="UP000095247"/>
    </source>
</evidence>
<proteinExistence type="predicted"/>
<dbReference type="EMBL" id="MDCO01000001">
    <property type="protein sequence ID" value="OEJ16140.1"/>
    <property type="molecule type" value="Genomic_DNA"/>
</dbReference>
<dbReference type="RefSeq" id="WP_069725591.1">
    <property type="nucleotide sequence ID" value="NZ_MDCO01000001.1"/>
</dbReference>
<dbReference type="AlphaFoldDB" id="A0A1E5NIZ9"/>